<feature type="domain" description="ATPase AAA-type core" evidence="1">
    <location>
        <begin position="56"/>
        <end position="204"/>
    </location>
</feature>
<dbReference type="GO" id="GO:0005524">
    <property type="term" value="F:ATP binding"/>
    <property type="evidence" value="ECO:0007669"/>
    <property type="project" value="InterPro"/>
</dbReference>
<dbReference type="InterPro" id="IPR003959">
    <property type="entry name" value="ATPase_AAA_core"/>
</dbReference>
<dbReference type="Gene3D" id="3.40.50.300">
    <property type="entry name" value="P-loop containing nucleotide triphosphate hydrolases"/>
    <property type="match status" value="1"/>
</dbReference>
<dbReference type="GO" id="GO:0016887">
    <property type="term" value="F:ATP hydrolysis activity"/>
    <property type="evidence" value="ECO:0007669"/>
    <property type="project" value="InterPro"/>
</dbReference>
<accession>A0AAD2FUW7</accession>
<proteinExistence type="predicted"/>
<reference evidence="2" key="1">
    <citation type="submission" date="2023-08" db="EMBL/GenBank/DDBJ databases">
        <authorList>
            <person name="Audoor S."/>
            <person name="Bilcke G."/>
        </authorList>
    </citation>
    <scope>NUCLEOTIDE SEQUENCE</scope>
</reference>
<comment type="caution">
    <text evidence="2">The sequence shown here is derived from an EMBL/GenBank/DDBJ whole genome shotgun (WGS) entry which is preliminary data.</text>
</comment>
<keyword evidence="3" id="KW-1185">Reference proteome</keyword>
<evidence type="ECO:0000313" key="3">
    <source>
        <dbReference type="Proteomes" id="UP001295423"/>
    </source>
</evidence>
<dbReference type="AlphaFoldDB" id="A0AAD2FUW7"/>
<dbReference type="InterPro" id="IPR027417">
    <property type="entry name" value="P-loop_NTPase"/>
</dbReference>
<name>A0AAD2FUW7_9STRA</name>
<sequence>MAAPQPVVPIGASVVQFISSGTKPPSDDQISKNVTPPRVPLPCLLIPDESKGFKSMILNGPENSGKTSMAMNLACSCAASSDCPCLDRAACRCLASIVFRPSTERETSFPPACHLFPSTDTTCEVPSLYSQIREKWKSEGDYFHHDILQRIRIVYVDSVVDIITELLSVLKEERDRILCIIIDDLDKIASRSENSTSAILQTVAATIETRNALENIYSAAPSVLITSTALINAPWIEAKVSLRLERSPPVWQREAIHQSAPISHWKATIPSGSWNDTSSSSVDYLFTSRPTGEVRIYWRRV</sequence>
<dbReference type="EMBL" id="CAKOGP040001836">
    <property type="protein sequence ID" value="CAJ1953753.1"/>
    <property type="molecule type" value="Genomic_DNA"/>
</dbReference>
<protein>
    <recommendedName>
        <fullName evidence="1">ATPase AAA-type core domain-containing protein</fullName>
    </recommendedName>
</protein>
<evidence type="ECO:0000259" key="1">
    <source>
        <dbReference type="Pfam" id="PF00004"/>
    </source>
</evidence>
<dbReference type="SUPFAM" id="SSF52540">
    <property type="entry name" value="P-loop containing nucleoside triphosphate hydrolases"/>
    <property type="match status" value="1"/>
</dbReference>
<dbReference type="Proteomes" id="UP001295423">
    <property type="component" value="Unassembled WGS sequence"/>
</dbReference>
<organism evidence="2 3">
    <name type="scientific">Cylindrotheca closterium</name>
    <dbReference type="NCBI Taxonomy" id="2856"/>
    <lineage>
        <taxon>Eukaryota</taxon>
        <taxon>Sar</taxon>
        <taxon>Stramenopiles</taxon>
        <taxon>Ochrophyta</taxon>
        <taxon>Bacillariophyta</taxon>
        <taxon>Bacillariophyceae</taxon>
        <taxon>Bacillariophycidae</taxon>
        <taxon>Bacillariales</taxon>
        <taxon>Bacillariaceae</taxon>
        <taxon>Cylindrotheca</taxon>
    </lineage>
</organism>
<evidence type="ECO:0000313" key="2">
    <source>
        <dbReference type="EMBL" id="CAJ1953753.1"/>
    </source>
</evidence>
<gene>
    <name evidence="2" type="ORF">CYCCA115_LOCUS14355</name>
</gene>
<dbReference type="Pfam" id="PF00004">
    <property type="entry name" value="AAA"/>
    <property type="match status" value="1"/>
</dbReference>